<reference evidence="2" key="1">
    <citation type="submission" date="2023-10" db="EMBL/GenBank/DDBJ databases">
        <authorList>
            <person name="Chen Y."/>
            <person name="Shah S."/>
            <person name="Dougan E. K."/>
            <person name="Thang M."/>
            <person name="Chan C."/>
        </authorList>
    </citation>
    <scope>NUCLEOTIDE SEQUENCE [LARGE SCALE GENOMIC DNA]</scope>
</reference>
<proteinExistence type="predicted"/>
<comment type="caution">
    <text evidence="2">The sequence shown here is derived from an EMBL/GenBank/DDBJ whole genome shotgun (WGS) entry which is preliminary data.</text>
</comment>
<feature type="compositionally biased region" description="Low complexity" evidence="1">
    <location>
        <begin position="143"/>
        <end position="167"/>
    </location>
</feature>
<feature type="region of interest" description="Disordered" evidence="1">
    <location>
        <begin position="68"/>
        <end position="253"/>
    </location>
</feature>
<organism evidence="2 3">
    <name type="scientific">Prorocentrum cordatum</name>
    <dbReference type="NCBI Taxonomy" id="2364126"/>
    <lineage>
        <taxon>Eukaryota</taxon>
        <taxon>Sar</taxon>
        <taxon>Alveolata</taxon>
        <taxon>Dinophyceae</taxon>
        <taxon>Prorocentrales</taxon>
        <taxon>Prorocentraceae</taxon>
        <taxon>Prorocentrum</taxon>
    </lineage>
</organism>
<name>A0ABN9SKG9_9DINO</name>
<feature type="compositionally biased region" description="Basic and acidic residues" evidence="1">
    <location>
        <begin position="81"/>
        <end position="90"/>
    </location>
</feature>
<evidence type="ECO:0000313" key="3">
    <source>
        <dbReference type="Proteomes" id="UP001189429"/>
    </source>
</evidence>
<feature type="region of interest" description="Disordered" evidence="1">
    <location>
        <begin position="1"/>
        <end position="28"/>
    </location>
</feature>
<evidence type="ECO:0000313" key="2">
    <source>
        <dbReference type="EMBL" id="CAK0832255.1"/>
    </source>
</evidence>
<protein>
    <submittedName>
        <fullName evidence="2">Uncharacterized protein</fullName>
    </submittedName>
</protein>
<evidence type="ECO:0000256" key="1">
    <source>
        <dbReference type="SAM" id="MobiDB-lite"/>
    </source>
</evidence>
<dbReference type="EMBL" id="CAUYUJ010011614">
    <property type="protein sequence ID" value="CAK0832255.1"/>
    <property type="molecule type" value="Genomic_DNA"/>
</dbReference>
<feature type="compositionally biased region" description="Pro residues" evidence="1">
    <location>
        <begin position="130"/>
        <end position="142"/>
    </location>
</feature>
<feature type="compositionally biased region" description="Polar residues" evidence="1">
    <location>
        <begin position="230"/>
        <end position="241"/>
    </location>
</feature>
<accession>A0ABN9SKG9</accession>
<sequence>MAVARRRRLAARTLPAAPRRRRRARPARPARLAAAAAALLGRLLGQFLAVPPRAAAGVGLAGDSLGSALGRPGSRGSARSAEAEVRETLGRPRRWSGGGTRELDLVVIPEEVQSQVNTPAAQRRGGSEEPPSPADEAAPPPLRALASAAVAPEEGEGSPAPGGSSVALPGVRGRLSRSDSSDTRLLPLSLGDTQDKGLVGQGLRDAARSPGKGSATGSAPSRWSELAEMATQSKASAYTMTSSDRGGDRRRRA</sequence>
<feature type="compositionally biased region" description="Basic residues" evidence="1">
    <location>
        <begin position="1"/>
        <end position="10"/>
    </location>
</feature>
<feature type="compositionally biased region" description="Basic residues" evidence="1">
    <location>
        <begin position="18"/>
        <end position="28"/>
    </location>
</feature>
<keyword evidence="3" id="KW-1185">Reference proteome</keyword>
<gene>
    <name evidence="2" type="ORF">PCOR1329_LOCUS30319</name>
</gene>
<dbReference type="Proteomes" id="UP001189429">
    <property type="component" value="Unassembled WGS sequence"/>
</dbReference>